<dbReference type="Proteomes" id="UP001457282">
    <property type="component" value="Unassembled WGS sequence"/>
</dbReference>
<evidence type="ECO:0000256" key="2">
    <source>
        <dbReference type="ARBA" id="ARBA00022472"/>
    </source>
</evidence>
<dbReference type="GO" id="GO:0006353">
    <property type="term" value="P:DNA-templated transcription termination"/>
    <property type="evidence" value="ECO:0007669"/>
    <property type="project" value="UniProtKB-KW"/>
</dbReference>
<protein>
    <submittedName>
        <fullName evidence="4">Uncharacterized protein</fullName>
    </submittedName>
</protein>
<dbReference type="EMBL" id="JBEDUW010000002">
    <property type="protein sequence ID" value="KAK9945519.1"/>
    <property type="molecule type" value="Genomic_DNA"/>
</dbReference>
<organism evidence="4 5">
    <name type="scientific">Rubus argutus</name>
    <name type="common">Southern blackberry</name>
    <dbReference type="NCBI Taxonomy" id="59490"/>
    <lineage>
        <taxon>Eukaryota</taxon>
        <taxon>Viridiplantae</taxon>
        <taxon>Streptophyta</taxon>
        <taxon>Embryophyta</taxon>
        <taxon>Tracheophyta</taxon>
        <taxon>Spermatophyta</taxon>
        <taxon>Magnoliopsida</taxon>
        <taxon>eudicotyledons</taxon>
        <taxon>Gunneridae</taxon>
        <taxon>Pentapetalae</taxon>
        <taxon>rosids</taxon>
        <taxon>fabids</taxon>
        <taxon>Rosales</taxon>
        <taxon>Rosaceae</taxon>
        <taxon>Rosoideae</taxon>
        <taxon>Rosoideae incertae sedis</taxon>
        <taxon>Rubus</taxon>
    </lineage>
</organism>
<comment type="similarity">
    <text evidence="1">Belongs to the mTERF family.</text>
</comment>
<keyword evidence="2" id="KW-0806">Transcription termination</keyword>
<dbReference type="PANTHER" id="PTHR13068">
    <property type="entry name" value="CGI-12 PROTEIN-RELATED"/>
    <property type="match status" value="1"/>
</dbReference>
<gene>
    <name evidence="4" type="ORF">M0R45_011032</name>
</gene>
<dbReference type="PANTHER" id="PTHR13068:SF133">
    <property type="entry name" value="MITOCHONDRIAL TRANSCRIPTION TERMINATION FACTOR FAMILY PROTEIN"/>
    <property type="match status" value="1"/>
</dbReference>
<evidence type="ECO:0000256" key="1">
    <source>
        <dbReference type="ARBA" id="ARBA00007692"/>
    </source>
</evidence>
<dbReference type="Gene3D" id="1.25.70.10">
    <property type="entry name" value="Transcription termination factor 3, mitochondrial"/>
    <property type="match status" value="1"/>
</dbReference>
<dbReference type="SMART" id="SM00733">
    <property type="entry name" value="Mterf"/>
    <property type="match status" value="6"/>
</dbReference>
<dbReference type="InterPro" id="IPR038538">
    <property type="entry name" value="MTERF_sf"/>
</dbReference>
<evidence type="ECO:0000256" key="3">
    <source>
        <dbReference type="ARBA" id="ARBA00022946"/>
    </source>
</evidence>
<dbReference type="FunFam" id="1.25.70.10:FF:000001">
    <property type="entry name" value="Mitochondrial transcription termination factor-like"/>
    <property type="match status" value="1"/>
</dbReference>
<sequence>MAPNYKSLRSAYPILSRVFCSNRFPTERSHFGLQNQSFGRRRLISSSAGRDDSTLSYLANSCGLSPEAAIVASQKVKLRSLEKSDSVLALLRRYEFSDTQISKVVCRLPQILVSDIQKTLLPKLEFFCSIGVSGLDLAKTLTYKPNLLRTSLKNCMIPNYNFLKSIVLCDVKVQNILKHDPRMFQDNLSKNVIPNIGLVMELGMPQSFMAMLLTQYPWIVSRKTELFHQLVGEVKEMGFDPKKLSFVFAIRVLSGMKTTWSLKEEAYRRWGWSENDVLSAFRLFPLCMIMSEKKIMETMDFLVNKMGWQSEAIAKCPMVLCYSLDKRIIPRFSVVRVLCSKGFVDVEKLSLASIITSPEKIFLNRFVTRYLDQVAQLTNVYQGKVYWQDAL</sequence>
<dbReference type="InterPro" id="IPR003690">
    <property type="entry name" value="MTERF"/>
</dbReference>
<comment type="caution">
    <text evidence="4">The sequence shown here is derived from an EMBL/GenBank/DDBJ whole genome shotgun (WGS) entry which is preliminary data.</text>
</comment>
<dbReference type="Pfam" id="PF02536">
    <property type="entry name" value="mTERF"/>
    <property type="match status" value="2"/>
</dbReference>
<evidence type="ECO:0000313" key="5">
    <source>
        <dbReference type="Proteomes" id="UP001457282"/>
    </source>
</evidence>
<proteinExistence type="inferred from homology"/>
<keyword evidence="5" id="KW-1185">Reference proteome</keyword>
<keyword evidence="3" id="KW-0809">Transit peptide</keyword>
<keyword evidence="2" id="KW-0805">Transcription regulation</keyword>
<accession>A0AAW1Y903</accession>
<dbReference type="GO" id="GO:0003676">
    <property type="term" value="F:nucleic acid binding"/>
    <property type="evidence" value="ECO:0007669"/>
    <property type="project" value="InterPro"/>
</dbReference>
<keyword evidence="2" id="KW-0804">Transcription</keyword>
<reference evidence="4 5" key="1">
    <citation type="journal article" date="2023" name="G3 (Bethesda)">
        <title>A chromosome-length genome assembly and annotation of blackberry (Rubus argutus, cv. 'Hillquist').</title>
        <authorList>
            <person name="Bruna T."/>
            <person name="Aryal R."/>
            <person name="Dudchenko O."/>
            <person name="Sargent D.J."/>
            <person name="Mead D."/>
            <person name="Buti M."/>
            <person name="Cavallini A."/>
            <person name="Hytonen T."/>
            <person name="Andres J."/>
            <person name="Pham M."/>
            <person name="Weisz D."/>
            <person name="Mascagni F."/>
            <person name="Usai G."/>
            <person name="Natali L."/>
            <person name="Bassil N."/>
            <person name="Fernandez G.E."/>
            <person name="Lomsadze A."/>
            <person name="Armour M."/>
            <person name="Olukolu B."/>
            <person name="Poorten T."/>
            <person name="Britton C."/>
            <person name="Davik J."/>
            <person name="Ashrafi H."/>
            <person name="Aiden E.L."/>
            <person name="Borodovsky M."/>
            <person name="Worthington M."/>
        </authorList>
    </citation>
    <scope>NUCLEOTIDE SEQUENCE [LARGE SCALE GENOMIC DNA]</scope>
    <source>
        <strain evidence="4">PI 553951</strain>
    </source>
</reference>
<name>A0AAW1Y903_RUBAR</name>
<dbReference type="AlphaFoldDB" id="A0AAW1Y903"/>
<evidence type="ECO:0000313" key="4">
    <source>
        <dbReference type="EMBL" id="KAK9945519.1"/>
    </source>
</evidence>